<dbReference type="Proteomes" id="UP001152759">
    <property type="component" value="Chromosome 3"/>
</dbReference>
<feature type="region of interest" description="Disordered" evidence="1">
    <location>
        <begin position="600"/>
        <end position="987"/>
    </location>
</feature>
<feature type="compositionally biased region" description="Basic and acidic residues" evidence="1">
    <location>
        <begin position="941"/>
        <end position="953"/>
    </location>
</feature>
<feature type="region of interest" description="Disordered" evidence="1">
    <location>
        <begin position="1732"/>
        <end position="1752"/>
    </location>
</feature>
<feature type="signal peptide" evidence="2">
    <location>
        <begin position="1"/>
        <end position="31"/>
    </location>
</feature>
<feature type="compositionally biased region" description="Polar residues" evidence="1">
    <location>
        <begin position="1063"/>
        <end position="1115"/>
    </location>
</feature>
<feature type="compositionally biased region" description="Basic and acidic residues" evidence="1">
    <location>
        <begin position="206"/>
        <end position="218"/>
    </location>
</feature>
<feature type="compositionally biased region" description="Basic residues" evidence="1">
    <location>
        <begin position="692"/>
        <end position="705"/>
    </location>
</feature>
<feature type="region of interest" description="Disordered" evidence="1">
    <location>
        <begin position="447"/>
        <end position="468"/>
    </location>
</feature>
<feature type="compositionally biased region" description="Polar residues" evidence="1">
    <location>
        <begin position="1306"/>
        <end position="1331"/>
    </location>
</feature>
<feature type="region of interest" description="Disordered" evidence="1">
    <location>
        <begin position="1306"/>
        <end position="1342"/>
    </location>
</feature>
<evidence type="ECO:0000313" key="4">
    <source>
        <dbReference type="Proteomes" id="UP001152759"/>
    </source>
</evidence>
<dbReference type="EMBL" id="OU963864">
    <property type="protein sequence ID" value="CAH0386913.1"/>
    <property type="molecule type" value="Genomic_DNA"/>
</dbReference>
<keyword evidence="4" id="KW-1185">Reference proteome</keyword>
<evidence type="ECO:0000256" key="1">
    <source>
        <dbReference type="SAM" id="MobiDB-lite"/>
    </source>
</evidence>
<feature type="region of interest" description="Disordered" evidence="1">
    <location>
        <begin position="1536"/>
        <end position="1574"/>
    </location>
</feature>
<feature type="chain" id="PRO_5040157541" evidence="2">
    <location>
        <begin position="32"/>
        <end position="2591"/>
    </location>
</feature>
<feature type="region of interest" description="Disordered" evidence="1">
    <location>
        <begin position="289"/>
        <end position="363"/>
    </location>
</feature>
<feature type="compositionally biased region" description="Pro residues" evidence="1">
    <location>
        <begin position="625"/>
        <end position="639"/>
    </location>
</feature>
<feature type="region of interest" description="Disordered" evidence="1">
    <location>
        <begin position="1054"/>
        <end position="1201"/>
    </location>
</feature>
<feature type="region of interest" description="Disordered" evidence="1">
    <location>
        <begin position="511"/>
        <end position="534"/>
    </location>
</feature>
<feature type="compositionally biased region" description="Polar residues" evidence="1">
    <location>
        <begin position="1838"/>
        <end position="1851"/>
    </location>
</feature>
<feature type="compositionally biased region" description="Basic residues" evidence="1">
    <location>
        <begin position="395"/>
        <end position="411"/>
    </location>
</feature>
<feature type="compositionally biased region" description="Basic and acidic residues" evidence="1">
    <location>
        <begin position="138"/>
        <end position="155"/>
    </location>
</feature>
<feature type="compositionally biased region" description="Acidic residues" evidence="1">
    <location>
        <begin position="1732"/>
        <end position="1746"/>
    </location>
</feature>
<feature type="region of interest" description="Disordered" evidence="1">
    <location>
        <begin position="1813"/>
        <end position="1851"/>
    </location>
</feature>
<feature type="region of interest" description="Disordered" evidence="1">
    <location>
        <begin position="2065"/>
        <end position="2128"/>
    </location>
</feature>
<feature type="compositionally biased region" description="Basic and acidic residues" evidence="1">
    <location>
        <begin position="305"/>
        <end position="328"/>
    </location>
</feature>
<evidence type="ECO:0000313" key="3">
    <source>
        <dbReference type="EMBL" id="CAH0386913.1"/>
    </source>
</evidence>
<feature type="compositionally biased region" description="Basic residues" evidence="1">
    <location>
        <begin position="1122"/>
        <end position="1132"/>
    </location>
</feature>
<feature type="compositionally biased region" description="Polar residues" evidence="1">
    <location>
        <begin position="806"/>
        <end position="825"/>
    </location>
</feature>
<feature type="compositionally biased region" description="Low complexity" evidence="1">
    <location>
        <begin position="774"/>
        <end position="784"/>
    </location>
</feature>
<feature type="compositionally biased region" description="Basic and acidic residues" evidence="1">
    <location>
        <begin position="121"/>
        <end position="130"/>
    </location>
</feature>
<organism evidence="3 4">
    <name type="scientific">Bemisia tabaci</name>
    <name type="common">Sweetpotato whitefly</name>
    <name type="synonym">Aleurodes tabaci</name>
    <dbReference type="NCBI Taxonomy" id="7038"/>
    <lineage>
        <taxon>Eukaryota</taxon>
        <taxon>Metazoa</taxon>
        <taxon>Ecdysozoa</taxon>
        <taxon>Arthropoda</taxon>
        <taxon>Hexapoda</taxon>
        <taxon>Insecta</taxon>
        <taxon>Pterygota</taxon>
        <taxon>Neoptera</taxon>
        <taxon>Paraneoptera</taxon>
        <taxon>Hemiptera</taxon>
        <taxon>Sternorrhyncha</taxon>
        <taxon>Aleyrodoidea</taxon>
        <taxon>Aleyrodidae</taxon>
        <taxon>Aleyrodinae</taxon>
        <taxon>Bemisia</taxon>
    </lineage>
</organism>
<feature type="compositionally biased region" description="Low complexity" evidence="1">
    <location>
        <begin position="677"/>
        <end position="687"/>
    </location>
</feature>
<feature type="compositionally biased region" description="Low complexity" evidence="1">
    <location>
        <begin position="384"/>
        <end position="394"/>
    </location>
</feature>
<feature type="compositionally biased region" description="Basic and acidic residues" evidence="1">
    <location>
        <begin position="1172"/>
        <end position="1181"/>
    </location>
</feature>
<name>A0A9P0A991_BEMTA</name>
<protein>
    <submittedName>
        <fullName evidence="3">Uncharacterized protein</fullName>
    </submittedName>
</protein>
<feature type="compositionally biased region" description="Basic residues" evidence="1">
    <location>
        <begin position="557"/>
        <end position="567"/>
    </location>
</feature>
<feature type="compositionally biased region" description="Basic and acidic residues" evidence="1">
    <location>
        <begin position="93"/>
        <end position="113"/>
    </location>
</feature>
<feature type="compositionally biased region" description="Low complexity" evidence="1">
    <location>
        <begin position="2083"/>
        <end position="2093"/>
    </location>
</feature>
<proteinExistence type="predicted"/>
<feature type="compositionally biased region" description="Basic residues" evidence="1">
    <location>
        <begin position="329"/>
        <end position="340"/>
    </location>
</feature>
<feature type="compositionally biased region" description="Basic and acidic residues" evidence="1">
    <location>
        <begin position="2071"/>
        <end position="2080"/>
    </location>
</feature>
<sequence length="2591" mass="293918">MMYGDHCFGGARVKFAFVFLILLLYLNHASGDESLIPDQIAEEARDSRPNVVVWPNTPNPNVTIVSATRDVGANYTLSASPAELDPVLVDGNSTEHRRVNRKPDEPEAAESKIRNGVSAPEKSKPGESKNRPKVTGTEGDHRKSSAEEGSGRLRNESGSGKSEKGGSGPEVAETRKSVRRRRPGSGSGESGEDPEGPTVPADETEPAVRKFKSEHEDPPEVPTKVDFNGSMATPPPGSGIKLDFVPRQTYVQVRRTDSVKRLPQSAAYAAAKTPEERDNAGRLREVVSHKKSQEVYEEQGYEDSAYDHGGYKKKGEMQEAKVSLDKGHHGANSKVNRKGKDKIEESPAASVRKPQSEAPINTTAEKLIFYPKVEAAIESASNYKTSVSKKPPTSSKRRPQASHSHPVTHYKKHAYTPPEFEGAVIEKFVVINGKQIPIFRKNLKPMKNMRTRPFEDESSRPKTKKRLNNKKKVYPSKYPDVPSYHSNPEVFVTTPPKFKYVTDTDGKYSHSYNRPTTKLKSFHPDTQGSLSSAYHFTNPGPFRYVNKVEVINGKPKSPTRQRQRLNKKPPSFPESEESHTEKLPSLNSAEFESSFKIKDRPALNINPPSTELSIFGEPDTSPWVPITPPPEYQNSPPPKVSKGGRKPSNGPSHFKGPPSASNFDDGGPIVNDKFIGFPDFPNEFPNPDMKPPKAKLPQKHLKRPKQNSWLGSTHDIADNYKRPHSRPKAPPSVNQNYNSDFHQYTNHEDHFNPHQNSPFRIKSVARPHESAHFGSGESTEGSSEVMKHRGRKPESFIVPRHPGGQYVSNKFRNTNKFKSQPTRYSYFNRENDPKEPYEPQFSSFKKPKDPDTFKFENSNFRKPGDSEPFNFETDIESTPMSGPFFPYQEQSHPKKPPRKSPVRTRNKTNNIQKNQRPKNQNQQPSSFESEPSFGEFPGSFESEKFVKNVDKENFGGNQGFGNVDHFPYMSEQHEPYRPSHSSNHMGHGSTFSDYSPQFNVHSSYSFEPSYPENIALTTQAHMEVAPTYPSSYNPVPPPTAPLDSSKFFSENHEHIEPKPSKMNGENSHKSSQFLEPSSTSNLNVTVMSFSQDNSTTSPPLQTTSEQPNFEKTTTAPREKPNSRYRWRPRKQPTQHPQLGDWSGKNNSSRGEIFRRRTRPKQEIPPNQFKLSSRPDTERDSVPKPSNNYYPSVMTPPKFGLNDAQRFPHLQLHYTVPDFSAMKDKGRPQSGSMTENKSASYSVDHLTDQVMHATSTISTREKNYSNPGQGLQPPVGTTAENNSTTHVQPEVLITTASQNSKHYQTVSRQNQTVQETEQTSDQAVDSNHSPINSRHPFLPKDMESNMHGQQVVYKDGGKKNQSDVLVTYYGSFDVPEKVLKNEKPNEISELPKKPEEIAPIKYIENLTLQHYSMPENSLPYQPLSNTQQNRIINIANELNKEPPAAEKNSSNRRHDVNKPFFQTYMGYPYSAVDGRNERAFNLSIDQNNNTKISNNKTDQSPNVDRLPLTVHINKRKTESDRVLSYSDLLEQLEKQRSKVNSMNIQNSTDAVNSGSEQKKRTRRSAGNTDSTGRKRMLLEVASEGTTTLMPIDVQKFPFYTSLDADKTAQFSPLRYAQNPQHIPKKSGHGMEFYESRKNINCDDPEGPQDVVPKRAADGEWNERPQPESARLPELGDRIRCFRRKFFDEDPLDNPFFKEEFIGPPQRIRVAKVIYEDQEDDKNEDADTIVDDELREEEEESEEEDSFEPQETRNLATYTTPIEAPDKIASAAKSSGQVRRILGDDFGLYKDVISNIKHMNEAAYRDEITDSENLKKFNDTSLNSNRGDKHGNEGTGGNDSIGSQSEKNTESVHSILSMPKDYIKNHKWQHPRHTMKDTRKNQTFGGNQFMDSISSENDPEAKHAYFQSDLQNIFQNRTKIGGNYLKSNHYDNMFKDPYFKNTHYTSNLFQKSKYAYPYLKKYRKPTNHKHHKIIRSGTKFLIKKRPLNPIVSNSVYDYSSESQEVETDKEKLKMVGVPSKQIIHMYQQAPIFDLFSPLENLMVEPAEYSDTPIKIVHNFYNLQVSPKTKKHGSLTDHHKETEPEYSNYNYNYNYYDENSPGNEDPEHPEYATSPEYAQSNPEDSDYGHSKRRFLNRPKMTFSSYPSTGNSYPEYSWLPSKVLNLMGESPTGKFRRHKRDLKSDIFPASEPFSMVSRMAKSVTNHNSNATTVNNLIYNFIEAEIDTALNKTENKNITRSKKRAPSAATRKISLDDAETFMKTAQTMFYPKLLLLREVKIDTTRRPEPLPGFVSRHNPVFSSRYNKELTEFHNGTWTMKRNLTTTPPTTTEAAPSSQKPRFKFRFPSRAVKQENTMPTVRPVASESNSNFSIVPPSRNLLKPDDILRRPKHVDVYESLRRLKGEIIPSPPNKRPKPVEKYVNRGSKVFSETYKQNTEAIVDQDGSHDTKESPSFTESSHLTDFVTTINPMKDSLIYVVAPESGQGQWMKEIKVEMPNTPWQPSDPYESVQVHQKRVPVNNILAGTGLSANYDDPFGFHYGLRTMQHRKTPSRSRGSALDQGQTPTTQTIEIVKLIDGAVVEEKVNLDVFSADLNG</sequence>
<feature type="region of interest" description="Disordered" evidence="1">
    <location>
        <begin position="552"/>
        <end position="587"/>
    </location>
</feature>
<accession>A0A9P0A991</accession>
<feature type="region of interest" description="Disordered" evidence="1">
    <location>
        <begin position="2314"/>
        <end position="2335"/>
    </location>
</feature>
<feature type="region of interest" description="Disordered" evidence="1">
    <location>
        <begin position="1485"/>
        <end position="1504"/>
    </location>
</feature>
<feature type="region of interest" description="Disordered" evidence="1">
    <location>
        <begin position="85"/>
        <end position="242"/>
    </location>
</feature>
<evidence type="ECO:0000256" key="2">
    <source>
        <dbReference type="SAM" id="SignalP"/>
    </source>
</evidence>
<feature type="compositionally biased region" description="Polar residues" evidence="1">
    <location>
        <begin position="1485"/>
        <end position="1501"/>
    </location>
</feature>
<reference evidence="3" key="1">
    <citation type="submission" date="2021-12" db="EMBL/GenBank/DDBJ databases">
        <authorList>
            <person name="King R."/>
        </authorList>
    </citation>
    <scope>NUCLEOTIDE SEQUENCE</scope>
</reference>
<feature type="region of interest" description="Disordered" evidence="1">
    <location>
        <begin position="382"/>
        <end position="411"/>
    </location>
</feature>
<feature type="compositionally biased region" description="Low complexity" evidence="1">
    <location>
        <begin position="909"/>
        <end position="940"/>
    </location>
</feature>
<keyword evidence="2" id="KW-0732">Signal</keyword>
<feature type="compositionally biased region" description="Polar residues" evidence="1">
    <location>
        <begin position="1537"/>
        <end position="1554"/>
    </location>
</feature>
<gene>
    <name evidence="3" type="ORF">BEMITA_LOCUS5977</name>
</gene>
<feature type="compositionally biased region" description="Basic residues" evidence="1">
    <location>
        <begin position="893"/>
        <end position="906"/>
    </location>
</feature>
<feature type="compositionally biased region" description="Polar residues" evidence="1">
    <location>
        <begin position="732"/>
        <end position="744"/>
    </location>
</feature>